<name>A0A6C0BB79_9ZZZZ</name>
<proteinExistence type="predicted"/>
<dbReference type="EMBL" id="MN739108">
    <property type="protein sequence ID" value="QHS89356.1"/>
    <property type="molecule type" value="Genomic_DNA"/>
</dbReference>
<dbReference type="AlphaFoldDB" id="A0A6C0BB79"/>
<evidence type="ECO:0000256" key="1">
    <source>
        <dbReference type="SAM" id="MobiDB-lite"/>
    </source>
</evidence>
<accession>A0A6C0BB79</accession>
<reference evidence="2" key="1">
    <citation type="journal article" date="2020" name="Nature">
        <title>Giant virus diversity and host interactions through global metagenomics.</title>
        <authorList>
            <person name="Schulz F."/>
            <person name="Roux S."/>
            <person name="Paez-Espino D."/>
            <person name="Jungbluth S."/>
            <person name="Walsh D.A."/>
            <person name="Denef V.J."/>
            <person name="McMahon K.D."/>
            <person name="Konstantinidis K.T."/>
            <person name="Eloe-Fadrosh E.A."/>
            <person name="Kyrpides N.C."/>
            <person name="Woyke T."/>
        </authorList>
    </citation>
    <scope>NUCLEOTIDE SEQUENCE</scope>
    <source>
        <strain evidence="2">GVMAG-M-3300010158-60</strain>
    </source>
</reference>
<organism evidence="2">
    <name type="scientific">viral metagenome</name>
    <dbReference type="NCBI Taxonomy" id="1070528"/>
    <lineage>
        <taxon>unclassified sequences</taxon>
        <taxon>metagenomes</taxon>
        <taxon>organismal metagenomes</taxon>
    </lineage>
</organism>
<evidence type="ECO:0000313" key="2">
    <source>
        <dbReference type="EMBL" id="QHS89356.1"/>
    </source>
</evidence>
<protein>
    <submittedName>
        <fullName evidence="2">Uncharacterized protein</fullName>
    </submittedName>
</protein>
<feature type="region of interest" description="Disordered" evidence="1">
    <location>
        <begin position="1"/>
        <end position="29"/>
    </location>
</feature>
<sequence>MDSSLFRMDKRPSKSQYGNPSPDSRFPGWAGPLSDGRLVTDYRPHCELNVSSKVQEKTRIWLQRNSDDIMGVTRQRLATNSGMIYGVNATIVPPPTYQIKCTAAGCETVATGEANSIGTERESQPLPYLFGTYEPVMYSRSRPTKTGLNTVYEGGRNSRR</sequence>